<comment type="caution">
    <text evidence="4">The sequence shown here is derived from an EMBL/GenBank/DDBJ whole genome shotgun (WGS) entry which is preliminary data.</text>
</comment>
<evidence type="ECO:0000313" key="5">
    <source>
        <dbReference type="Proteomes" id="UP000237752"/>
    </source>
</evidence>
<dbReference type="GO" id="GO:0042597">
    <property type="term" value="C:periplasmic space"/>
    <property type="evidence" value="ECO:0007669"/>
    <property type="project" value="UniProtKB-ARBA"/>
</dbReference>
<dbReference type="PROSITE" id="PS51257">
    <property type="entry name" value="PROKAR_LIPOPROTEIN"/>
    <property type="match status" value="1"/>
</dbReference>
<dbReference type="Proteomes" id="UP000237752">
    <property type="component" value="Unassembled WGS sequence"/>
</dbReference>
<dbReference type="Gene3D" id="3.40.190.10">
    <property type="entry name" value="Periplasmic binding protein-like II"/>
    <property type="match status" value="1"/>
</dbReference>
<protein>
    <submittedName>
        <fullName evidence="4">Peptide/nickel transport system substrate-binding protein</fullName>
    </submittedName>
</protein>
<dbReference type="InterPro" id="IPR030678">
    <property type="entry name" value="Peptide/Ni-bd"/>
</dbReference>
<feature type="domain" description="Solute-binding protein family 5" evidence="3">
    <location>
        <begin position="79"/>
        <end position="412"/>
    </location>
</feature>
<dbReference type="Gene3D" id="3.10.105.10">
    <property type="entry name" value="Dipeptide-binding Protein, Domain 3"/>
    <property type="match status" value="1"/>
</dbReference>
<dbReference type="PANTHER" id="PTHR30290:SF38">
    <property type="entry name" value="D,D-DIPEPTIDE-BINDING PERIPLASMIC PROTEIN DDPA-RELATED"/>
    <property type="match status" value="1"/>
</dbReference>
<evidence type="ECO:0000313" key="4">
    <source>
        <dbReference type="EMBL" id="PRZ44190.1"/>
    </source>
</evidence>
<organism evidence="4 5">
    <name type="scientific">Antricoccus suffuscus</name>
    <dbReference type="NCBI Taxonomy" id="1629062"/>
    <lineage>
        <taxon>Bacteria</taxon>
        <taxon>Bacillati</taxon>
        <taxon>Actinomycetota</taxon>
        <taxon>Actinomycetes</taxon>
        <taxon>Geodermatophilales</taxon>
        <taxon>Antricoccaceae</taxon>
        <taxon>Antricoccus</taxon>
    </lineage>
</organism>
<dbReference type="EMBL" id="PVUE01000001">
    <property type="protein sequence ID" value="PRZ44190.1"/>
    <property type="molecule type" value="Genomic_DNA"/>
</dbReference>
<accession>A0A2T1A6H0</accession>
<dbReference type="InterPro" id="IPR039424">
    <property type="entry name" value="SBP_5"/>
</dbReference>
<dbReference type="PIRSF" id="PIRSF002741">
    <property type="entry name" value="MppA"/>
    <property type="match status" value="1"/>
</dbReference>
<keyword evidence="1 2" id="KW-0732">Signal</keyword>
<reference evidence="4 5" key="1">
    <citation type="submission" date="2018-03" db="EMBL/GenBank/DDBJ databases">
        <title>Genomic Encyclopedia of Archaeal and Bacterial Type Strains, Phase II (KMG-II): from individual species to whole genera.</title>
        <authorList>
            <person name="Goeker M."/>
        </authorList>
    </citation>
    <scope>NUCLEOTIDE SEQUENCE [LARGE SCALE GENOMIC DNA]</scope>
    <source>
        <strain evidence="4 5">DSM 100065</strain>
    </source>
</reference>
<keyword evidence="5" id="KW-1185">Reference proteome</keyword>
<dbReference type="SUPFAM" id="SSF53850">
    <property type="entry name" value="Periplasmic binding protein-like II"/>
    <property type="match status" value="1"/>
</dbReference>
<gene>
    <name evidence="4" type="ORF">CLV47_101315</name>
</gene>
<evidence type="ECO:0000259" key="3">
    <source>
        <dbReference type="Pfam" id="PF00496"/>
    </source>
</evidence>
<dbReference type="GO" id="GO:0043190">
    <property type="term" value="C:ATP-binding cassette (ABC) transporter complex"/>
    <property type="evidence" value="ECO:0007669"/>
    <property type="project" value="InterPro"/>
</dbReference>
<name>A0A2T1A6H0_9ACTN</name>
<dbReference type="InterPro" id="IPR000914">
    <property type="entry name" value="SBP_5_dom"/>
</dbReference>
<sequence length="504" mass="54830">MSVSFKRLVVGLVAAALALAGCSSSGSGSSSNKIGDTVTLGLVAEPPSLDFTTTDGAATPQVLLDNIYETLVKVDNKGKIVPALAKSWKVSDDRLTYTFELVDNAKFTNGKTFTADDAAFSINRVKTDWTISLKKSFDVVTSATATSPTELTVVLAHPSNDWLYRMTTRLGAMMTPNGIADLANTPIGTGPYKFAKWTRGTSIELVRNDNYWGTEPHFKNVVFKYFNNPTSMNNAMLAGTIDVVTTVQAPESLDQFSKGPKASGLQVIEGTTNGEVVLSFNQSQGPLANLKVRQAIRTGIDHKALLDNCWAGKGTLIGSMVPPTDPWYEDRTKDFPYDQKKAKELLKESGEQNITLRLRIPSLPYAVACAPEVQSQLSKIGIKVDIDTLEFPAKWLDTVYKQHDYDMSIIAHVEPRDLGSVFGNPDYYTQYKNPALQPLLAAADEGTEQQQIDNMKAAAKLISEDAAADFLFLLPNLMVAKKEITGLPKNAIGEAFRVADLGVK</sequence>
<evidence type="ECO:0000256" key="2">
    <source>
        <dbReference type="SAM" id="SignalP"/>
    </source>
</evidence>
<dbReference type="RefSeq" id="WP_106347232.1">
    <property type="nucleotide sequence ID" value="NZ_PVUE01000001.1"/>
</dbReference>
<feature type="signal peptide" evidence="2">
    <location>
        <begin position="1"/>
        <end position="20"/>
    </location>
</feature>
<dbReference type="Pfam" id="PF00496">
    <property type="entry name" value="SBP_bac_5"/>
    <property type="match status" value="1"/>
</dbReference>
<proteinExistence type="predicted"/>
<dbReference type="PANTHER" id="PTHR30290">
    <property type="entry name" value="PERIPLASMIC BINDING COMPONENT OF ABC TRANSPORTER"/>
    <property type="match status" value="1"/>
</dbReference>
<dbReference type="OrthoDB" id="5240629at2"/>
<dbReference type="GO" id="GO:1904680">
    <property type="term" value="F:peptide transmembrane transporter activity"/>
    <property type="evidence" value="ECO:0007669"/>
    <property type="project" value="TreeGrafter"/>
</dbReference>
<evidence type="ECO:0000256" key="1">
    <source>
        <dbReference type="ARBA" id="ARBA00022729"/>
    </source>
</evidence>
<dbReference type="CDD" id="cd08494">
    <property type="entry name" value="PBP2_NikA_DppA_OppA_like_6"/>
    <property type="match status" value="1"/>
</dbReference>
<dbReference type="AlphaFoldDB" id="A0A2T1A6H0"/>
<dbReference type="GO" id="GO:0015833">
    <property type="term" value="P:peptide transport"/>
    <property type="evidence" value="ECO:0007669"/>
    <property type="project" value="TreeGrafter"/>
</dbReference>
<feature type="chain" id="PRO_5039581973" evidence="2">
    <location>
        <begin position="21"/>
        <end position="504"/>
    </location>
</feature>